<organism evidence="1 2">
    <name type="scientific">Symbiodinium microadriaticum</name>
    <name type="common">Dinoflagellate</name>
    <name type="synonym">Zooxanthella microadriatica</name>
    <dbReference type="NCBI Taxonomy" id="2951"/>
    <lineage>
        <taxon>Eukaryota</taxon>
        <taxon>Sar</taxon>
        <taxon>Alveolata</taxon>
        <taxon>Dinophyceae</taxon>
        <taxon>Suessiales</taxon>
        <taxon>Symbiodiniaceae</taxon>
        <taxon>Symbiodinium</taxon>
    </lineage>
</organism>
<dbReference type="AlphaFoldDB" id="A0A1Q9C9Z1"/>
<comment type="caution">
    <text evidence="1">The sequence shown here is derived from an EMBL/GenBank/DDBJ whole genome shotgun (WGS) entry which is preliminary data.</text>
</comment>
<dbReference type="OrthoDB" id="412053at2759"/>
<evidence type="ECO:0000313" key="1">
    <source>
        <dbReference type="EMBL" id="OLP79752.1"/>
    </source>
</evidence>
<protein>
    <submittedName>
        <fullName evidence="1">Uncharacterized protein</fullName>
    </submittedName>
</protein>
<evidence type="ECO:0000313" key="2">
    <source>
        <dbReference type="Proteomes" id="UP000186817"/>
    </source>
</evidence>
<dbReference type="Proteomes" id="UP000186817">
    <property type="component" value="Unassembled WGS sequence"/>
</dbReference>
<proteinExistence type="predicted"/>
<name>A0A1Q9C9Z1_SYMMI</name>
<dbReference type="EMBL" id="LSRX01001450">
    <property type="protein sequence ID" value="OLP79752.1"/>
    <property type="molecule type" value="Genomic_DNA"/>
</dbReference>
<reference evidence="1 2" key="1">
    <citation type="submission" date="2016-02" db="EMBL/GenBank/DDBJ databases">
        <title>Genome analysis of coral dinoflagellate symbionts highlights evolutionary adaptations to a symbiotic lifestyle.</title>
        <authorList>
            <person name="Aranda M."/>
            <person name="Li Y."/>
            <person name="Liew Y.J."/>
            <person name="Baumgarten S."/>
            <person name="Simakov O."/>
            <person name="Wilson M."/>
            <person name="Piel J."/>
            <person name="Ashoor H."/>
            <person name="Bougouffa S."/>
            <person name="Bajic V.B."/>
            <person name="Ryu T."/>
            <person name="Ravasi T."/>
            <person name="Bayer T."/>
            <person name="Micklem G."/>
            <person name="Kim H."/>
            <person name="Bhak J."/>
            <person name="Lajeunesse T.C."/>
            <person name="Voolstra C.R."/>
        </authorList>
    </citation>
    <scope>NUCLEOTIDE SEQUENCE [LARGE SCALE GENOMIC DNA]</scope>
    <source>
        <strain evidence="1 2">CCMP2467</strain>
    </source>
</reference>
<sequence>MKSILTHSSRTPQRCACTRCGSAPGFLAGSRPPWQGVGLLLPAEKPKTPQKSTVLGFVVAMAMPGWLRWHWQWLVSGLLVALMVILYFVSTLLACCVLVAWIYVVGHKMMMNQAYPFSRPLGATIVVFMLLGTTLVTLIPWLFFGGRDECGSFDPTMKTQWGYDFEDWWTLLHFQMSVNWFMATALSCLILADHPPSCYVRESIRCVVFMFLGMLAKNTRTALYCCLGSDEDEDGVRDMVPDALMPATYAIAASLLSDIWCLQLVVARLRALQDAYGEPLGCTKLIRWGANLLVFWLFVLSACLFISTIATLVTSLCCVLGLAALGFLICRAYSVPLQVLRASKRGTKEGPSGPHGMSKQLEKEASFAISVIIQAQVATLLANFSMIWHLTSWALTYVLPTTFINHTFEYGGLADTVGNTIGILLLINSSLRLPHCGKHFRAKLADPSEQSAARDVEEDAACQCGRHLATKVLTAFDDAALCERCAWEQKVQELAGRRITTAQLLDFHARLGRRHNARALPTLMPHFDPEKSTTNDVVRQAIIPESRLDDQGSSLAEVFQLRATREKSLPKVWPLQTGGQNATAPKAPRMVTHHWANRFRDLVAVVLADGLGLRRWDQLAEELSKGQEEEIKARLHARGSLGLEYWICAFCINQHASICGSSMGVRDTVTGDVLPSCDCVTPKFFNDTPIQCELNKFDDMMGHLHRRYKESFLQVVAVDKDFQVFSRAWCVAELIEANSCHLDQRVVLHSPEALEQHSWQLGSLKVENCSASRAEDKQAILSKIGGATEIAQFNTGLQNLLLGSEGLLAGWLDGQQLLQEVGAIAARARARQRARATFLEDPGEAEEDFVSV</sequence>
<gene>
    <name evidence="1" type="ORF">AK812_SmicGene39922</name>
</gene>
<accession>A0A1Q9C9Z1</accession>
<keyword evidence="2" id="KW-1185">Reference proteome</keyword>